<dbReference type="Pfam" id="PF13639">
    <property type="entry name" value="zf-RING_2"/>
    <property type="match status" value="1"/>
</dbReference>
<evidence type="ECO:0000256" key="2">
    <source>
        <dbReference type="ARBA" id="ARBA00004167"/>
    </source>
</evidence>
<evidence type="ECO:0000256" key="9">
    <source>
        <dbReference type="ARBA" id="ARBA00022786"/>
    </source>
</evidence>
<keyword evidence="5" id="KW-0808">Transferase</keyword>
<evidence type="ECO:0000256" key="13">
    <source>
        <dbReference type="ARBA" id="ARBA00024209"/>
    </source>
</evidence>
<dbReference type="PROSITE" id="PS50089">
    <property type="entry name" value="ZF_RING_2"/>
    <property type="match status" value="1"/>
</dbReference>
<keyword evidence="11" id="KW-1133">Transmembrane helix</keyword>
<comment type="catalytic activity">
    <reaction evidence="1">
        <text>S-ubiquitinyl-[E2 ubiquitin-conjugating enzyme]-L-cysteine + [acceptor protein]-L-lysine = [E2 ubiquitin-conjugating enzyme]-L-cysteine + N(6)-ubiquitinyl-[acceptor protein]-L-lysine.</text>
        <dbReference type="EC" id="2.3.2.27"/>
    </reaction>
</comment>
<feature type="domain" description="RING-type" evidence="15">
    <location>
        <begin position="245"/>
        <end position="288"/>
    </location>
</feature>
<dbReference type="PANTHER" id="PTHR46279:SF10">
    <property type="entry name" value="RING-TYPE E3 UBIQUITIN TRANSFERASE"/>
    <property type="match status" value="1"/>
</dbReference>
<sequence length="295" mass="33425">MLPTKQKLMPCPGFESYCQLETGYTLNFPKSGSFIVRNIDYTNGEIRLFDPERCLAEKTMFSNSTSTLFRYKSKHNQYYMLYKCYVRSDDEIIINNRDAQVINCLGTKNYTVVSAPWNYTMPMCDVVVGGGGAVVSDGARILTRGADRDRTKKEKISSKFLLFFLTIGTILNNNDISILVMRRSSATTIAQAMVTNNPILQPSQTTRRLNVGSISLDQPTLDSYPIMVIGESGRFLNLSNQEKICPICLVDYQINDRLKILPECLHKFHVECIDEWLLLAKAMCPICRAMPSNFV</sequence>
<evidence type="ECO:0000313" key="17">
    <source>
        <dbReference type="Proteomes" id="UP001443914"/>
    </source>
</evidence>
<dbReference type="SMART" id="SM00184">
    <property type="entry name" value="RING"/>
    <property type="match status" value="1"/>
</dbReference>
<keyword evidence="9" id="KW-0833">Ubl conjugation pathway</keyword>
<dbReference type="Proteomes" id="UP001443914">
    <property type="component" value="Unassembled WGS sequence"/>
</dbReference>
<dbReference type="GO" id="GO:0016020">
    <property type="term" value="C:membrane"/>
    <property type="evidence" value="ECO:0007669"/>
    <property type="project" value="UniProtKB-SubCell"/>
</dbReference>
<keyword evidence="17" id="KW-1185">Reference proteome</keyword>
<dbReference type="InterPro" id="IPR013083">
    <property type="entry name" value="Znf_RING/FYVE/PHD"/>
</dbReference>
<dbReference type="SUPFAM" id="SSF57850">
    <property type="entry name" value="RING/U-box"/>
    <property type="match status" value="1"/>
</dbReference>
<evidence type="ECO:0000256" key="14">
    <source>
        <dbReference type="PROSITE-ProRule" id="PRU00175"/>
    </source>
</evidence>
<evidence type="ECO:0000256" key="5">
    <source>
        <dbReference type="ARBA" id="ARBA00022679"/>
    </source>
</evidence>
<keyword evidence="7" id="KW-0479">Metal-binding</keyword>
<dbReference type="PANTHER" id="PTHR46279">
    <property type="entry name" value="RING/U-BOX SUPERFAMILY PROTEIN"/>
    <property type="match status" value="1"/>
</dbReference>
<keyword evidence="10" id="KW-0862">Zinc</keyword>
<dbReference type="InterPro" id="IPR001841">
    <property type="entry name" value="Znf_RING"/>
</dbReference>
<dbReference type="EC" id="2.3.2.27" evidence="4"/>
<evidence type="ECO:0000256" key="1">
    <source>
        <dbReference type="ARBA" id="ARBA00000900"/>
    </source>
</evidence>
<evidence type="ECO:0000256" key="12">
    <source>
        <dbReference type="ARBA" id="ARBA00023136"/>
    </source>
</evidence>
<evidence type="ECO:0000256" key="7">
    <source>
        <dbReference type="ARBA" id="ARBA00022723"/>
    </source>
</evidence>
<keyword evidence="6" id="KW-0812">Transmembrane</keyword>
<evidence type="ECO:0000256" key="4">
    <source>
        <dbReference type="ARBA" id="ARBA00012483"/>
    </source>
</evidence>
<gene>
    <name evidence="16" type="ORF">RND81_12G102800</name>
</gene>
<organism evidence="16 17">
    <name type="scientific">Saponaria officinalis</name>
    <name type="common">Common soapwort</name>
    <name type="synonym">Lychnis saponaria</name>
    <dbReference type="NCBI Taxonomy" id="3572"/>
    <lineage>
        <taxon>Eukaryota</taxon>
        <taxon>Viridiplantae</taxon>
        <taxon>Streptophyta</taxon>
        <taxon>Embryophyta</taxon>
        <taxon>Tracheophyta</taxon>
        <taxon>Spermatophyta</taxon>
        <taxon>Magnoliopsida</taxon>
        <taxon>eudicotyledons</taxon>
        <taxon>Gunneridae</taxon>
        <taxon>Pentapetalae</taxon>
        <taxon>Caryophyllales</taxon>
        <taxon>Caryophyllaceae</taxon>
        <taxon>Caryophylleae</taxon>
        <taxon>Saponaria</taxon>
    </lineage>
</organism>
<evidence type="ECO:0000256" key="10">
    <source>
        <dbReference type="ARBA" id="ARBA00022833"/>
    </source>
</evidence>
<evidence type="ECO:0000256" key="6">
    <source>
        <dbReference type="ARBA" id="ARBA00022692"/>
    </source>
</evidence>
<protein>
    <recommendedName>
        <fullName evidence="4">RING-type E3 ubiquitin transferase</fullName>
        <ecNumber evidence="4">2.3.2.27</ecNumber>
    </recommendedName>
</protein>
<dbReference type="AlphaFoldDB" id="A0AAW1H8S6"/>
<dbReference type="GO" id="GO:0008270">
    <property type="term" value="F:zinc ion binding"/>
    <property type="evidence" value="ECO:0007669"/>
    <property type="project" value="UniProtKB-KW"/>
</dbReference>
<dbReference type="EMBL" id="JBDFQZ010000012">
    <property type="protein sequence ID" value="KAK9672467.1"/>
    <property type="molecule type" value="Genomic_DNA"/>
</dbReference>
<keyword evidence="12" id="KW-0472">Membrane</keyword>
<dbReference type="Gene3D" id="3.30.40.10">
    <property type="entry name" value="Zinc/RING finger domain, C3HC4 (zinc finger)"/>
    <property type="match status" value="1"/>
</dbReference>
<dbReference type="GO" id="GO:0061630">
    <property type="term" value="F:ubiquitin protein ligase activity"/>
    <property type="evidence" value="ECO:0007669"/>
    <property type="project" value="UniProtKB-EC"/>
</dbReference>
<evidence type="ECO:0000256" key="3">
    <source>
        <dbReference type="ARBA" id="ARBA00004906"/>
    </source>
</evidence>
<comment type="pathway">
    <text evidence="3">Protein modification; protein ubiquitination.</text>
</comment>
<evidence type="ECO:0000256" key="8">
    <source>
        <dbReference type="ARBA" id="ARBA00022771"/>
    </source>
</evidence>
<comment type="similarity">
    <text evidence="13">Belongs to the RING-type zinc finger family. ATL subfamily.</text>
</comment>
<dbReference type="InterPro" id="IPR046948">
    <property type="entry name" value="ATL20-22-like"/>
</dbReference>
<evidence type="ECO:0000259" key="15">
    <source>
        <dbReference type="PROSITE" id="PS50089"/>
    </source>
</evidence>
<evidence type="ECO:0000313" key="16">
    <source>
        <dbReference type="EMBL" id="KAK9672467.1"/>
    </source>
</evidence>
<name>A0AAW1H8S6_SAPOF</name>
<evidence type="ECO:0000256" key="11">
    <source>
        <dbReference type="ARBA" id="ARBA00022989"/>
    </source>
</evidence>
<accession>A0AAW1H8S6</accession>
<comment type="caution">
    <text evidence="16">The sequence shown here is derived from an EMBL/GenBank/DDBJ whole genome shotgun (WGS) entry which is preliminary data.</text>
</comment>
<reference evidence="16" key="1">
    <citation type="submission" date="2024-03" db="EMBL/GenBank/DDBJ databases">
        <title>WGS assembly of Saponaria officinalis var. Norfolk2.</title>
        <authorList>
            <person name="Jenkins J."/>
            <person name="Shu S."/>
            <person name="Grimwood J."/>
            <person name="Barry K."/>
            <person name="Goodstein D."/>
            <person name="Schmutz J."/>
            <person name="Leebens-Mack J."/>
            <person name="Osbourn A."/>
        </authorList>
    </citation>
    <scope>NUCLEOTIDE SEQUENCE [LARGE SCALE GENOMIC DNA]</scope>
    <source>
        <strain evidence="16">JIC</strain>
    </source>
</reference>
<proteinExistence type="inferred from homology"/>
<comment type="subcellular location">
    <subcellularLocation>
        <location evidence="2">Membrane</location>
        <topology evidence="2">Single-pass membrane protein</topology>
    </subcellularLocation>
</comment>
<keyword evidence="8 14" id="KW-0863">Zinc-finger</keyword>